<reference evidence="2" key="1">
    <citation type="submission" date="2015-12" db="EMBL/GenBank/DDBJ databases">
        <title>Gene expression during late stages of embryo sac development: a critical building block for successful pollen-pistil interactions.</title>
        <authorList>
            <person name="Liu Y."/>
            <person name="Joly V."/>
            <person name="Sabar M."/>
            <person name="Matton D.P."/>
        </authorList>
    </citation>
    <scope>NUCLEOTIDE SEQUENCE</scope>
</reference>
<proteinExistence type="predicted"/>
<keyword evidence="1" id="KW-0472">Membrane</keyword>
<dbReference type="AlphaFoldDB" id="A0A0V0GVD3"/>
<feature type="transmembrane region" description="Helical" evidence="1">
    <location>
        <begin position="43"/>
        <end position="63"/>
    </location>
</feature>
<keyword evidence="1" id="KW-0812">Transmembrane</keyword>
<dbReference type="EMBL" id="GEDG01030573">
    <property type="protein sequence ID" value="JAP11853.1"/>
    <property type="molecule type" value="Transcribed_RNA"/>
</dbReference>
<keyword evidence="1" id="KW-1133">Transmembrane helix</keyword>
<protein>
    <submittedName>
        <fullName evidence="2">Putative ovule protein</fullName>
    </submittedName>
</protein>
<name>A0A0V0GVD3_SOLCH</name>
<organism evidence="2">
    <name type="scientific">Solanum chacoense</name>
    <name type="common">Chaco potato</name>
    <dbReference type="NCBI Taxonomy" id="4108"/>
    <lineage>
        <taxon>Eukaryota</taxon>
        <taxon>Viridiplantae</taxon>
        <taxon>Streptophyta</taxon>
        <taxon>Embryophyta</taxon>
        <taxon>Tracheophyta</taxon>
        <taxon>Spermatophyta</taxon>
        <taxon>Magnoliopsida</taxon>
        <taxon>eudicotyledons</taxon>
        <taxon>Gunneridae</taxon>
        <taxon>Pentapetalae</taxon>
        <taxon>asterids</taxon>
        <taxon>lamiids</taxon>
        <taxon>Solanales</taxon>
        <taxon>Solanaceae</taxon>
        <taxon>Solanoideae</taxon>
        <taxon>Solaneae</taxon>
        <taxon>Solanum</taxon>
    </lineage>
</organism>
<evidence type="ECO:0000256" key="1">
    <source>
        <dbReference type="SAM" id="Phobius"/>
    </source>
</evidence>
<sequence>MCSDIFFEIYDDKNILRNRDASNSVVQISTFMDILSFMVNIKIMVELSVFSLDIVISIFIYLLKKIVISIFISMSSKFT</sequence>
<evidence type="ECO:0000313" key="2">
    <source>
        <dbReference type="EMBL" id="JAP11853.1"/>
    </source>
</evidence>
<accession>A0A0V0GVD3</accession>